<dbReference type="InterPro" id="IPR000524">
    <property type="entry name" value="Tscrpt_reg_HTH_GntR"/>
</dbReference>
<dbReference type="AlphaFoldDB" id="A0A402BG06"/>
<dbReference type="Pfam" id="PF00392">
    <property type="entry name" value="GntR"/>
    <property type="match status" value="1"/>
</dbReference>
<reference evidence="8" key="1">
    <citation type="submission" date="2018-12" db="EMBL/GenBank/DDBJ databases">
        <title>Tengunoibacter tsumagoiensis gen. nov., sp. nov., Dictyobacter kobayashii sp. nov., D. alpinus sp. nov., and D. joshuensis sp. nov. and description of Dictyobacteraceae fam. nov. within the order Ktedonobacterales isolated from Tengu-no-mugimeshi.</title>
        <authorList>
            <person name="Wang C.M."/>
            <person name="Zheng Y."/>
            <person name="Sakai Y."/>
            <person name="Toyoda A."/>
            <person name="Minakuchi Y."/>
            <person name="Abe K."/>
            <person name="Yokota A."/>
            <person name="Yabe S."/>
        </authorList>
    </citation>
    <scope>NUCLEOTIDE SEQUENCE [LARGE SCALE GENOMIC DNA]</scope>
    <source>
        <strain evidence="8">Uno16</strain>
    </source>
</reference>
<dbReference type="PROSITE" id="PS50949">
    <property type="entry name" value="HTH_GNTR"/>
    <property type="match status" value="1"/>
</dbReference>
<dbReference type="PRINTS" id="PR00035">
    <property type="entry name" value="HTHGNTR"/>
</dbReference>
<keyword evidence="3" id="KW-0805">Transcription regulation</keyword>
<keyword evidence="8" id="KW-1185">Reference proteome</keyword>
<evidence type="ECO:0000256" key="3">
    <source>
        <dbReference type="ARBA" id="ARBA00023015"/>
    </source>
</evidence>
<evidence type="ECO:0000313" key="8">
    <source>
        <dbReference type="Proteomes" id="UP000287171"/>
    </source>
</evidence>
<keyword evidence="2" id="KW-0663">Pyridoxal phosphate</keyword>
<keyword evidence="4" id="KW-0238">DNA-binding</keyword>
<dbReference type="Pfam" id="PF00155">
    <property type="entry name" value="Aminotran_1_2"/>
    <property type="match status" value="1"/>
</dbReference>
<evidence type="ECO:0000259" key="6">
    <source>
        <dbReference type="PROSITE" id="PS50949"/>
    </source>
</evidence>
<evidence type="ECO:0000256" key="4">
    <source>
        <dbReference type="ARBA" id="ARBA00023125"/>
    </source>
</evidence>
<dbReference type="SMART" id="SM00345">
    <property type="entry name" value="HTH_GNTR"/>
    <property type="match status" value="1"/>
</dbReference>
<gene>
    <name evidence="7" type="ORF">KDA_57600</name>
</gene>
<comment type="caution">
    <text evidence="7">The sequence shown here is derived from an EMBL/GenBank/DDBJ whole genome shotgun (WGS) entry which is preliminary data.</text>
</comment>
<dbReference type="OrthoDB" id="9802328at2"/>
<evidence type="ECO:0000313" key="7">
    <source>
        <dbReference type="EMBL" id="GCE30276.1"/>
    </source>
</evidence>
<sequence>MPKKQATFSPDVLITLERGSGQSLTQQIITSLRTSIQTGTLAAESCLPASRLLAHDLAVSRNVIVEAYEQLIAEGYLTSRPRSGTRVAILAKHDPATNSDTSELPISMHYDFRPGIPDTRLFPRTAWGAAMRQVLQTTPASLLDYGDPRGALEARHEIAAYLRRARGTITDPAHLLLTTGFAQGLSLLCQVLKARGLTRLAMEEPTHSGQRALIRQAGLEVIGIPVDAEGIQVDALMQSNAQAVLITPAHQFPLGVVLSPARRQALLHWARTHDAFIIEDDYDAEYRYDRAPVGALQGLDVDHVIYGGSVSKMLAPALRIGWLIVPDRLLPQMIEAKRYTDLSSSVLDQLTFSLILADGQLDRHLRRVRQIYRNRRDILVTSVIEHIPGAAIQGIAAGLHVVVTLPDAISEEKIIAQASSSSIGLYGLHSYCQPAPSAPAALVMGYAALSEVAIKTSLKQLGQLLQEVPAIKERR</sequence>
<dbReference type="GO" id="GO:0003700">
    <property type="term" value="F:DNA-binding transcription factor activity"/>
    <property type="evidence" value="ECO:0007669"/>
    <property type="project" value="InterPro"/>
</dbReference>
<evidence type="ECO:0000256" key="2">
    <source>
        <dbReference type="ARBA" id="ARBA00022898"/>
    </source>
</evidence>
<name>A0A402BG06_9CHLR</name>
<dbReference type="InterPro" id="IPR036390">
    <property type="entry name" value="WH_DNA-bd_sf"/>
</dbReference>
<evidence type="ECO:0000256" key="1">
    <source>
        <dbReference type="ARBA" id="ARBA00005384"/>
    </source>
</evidence>
<dbReference type="EMBL" id="BIFT01000002">
    <property type="protein sequence ID" value="GCE30276.1"/>
    <property type="molecule type" value="Genomic_DNA"/>
</dbReference>
<organism evidence="7 8">
    <name type="scientific">Dictyobacter alpinus</name>
    <dbReference type="NCBI Taxonomy" id="2014873"/>
    <lineage>
        <taxon>Bacteria</taxon>
        <taxon>Bacillati</taxon>
        <taxon>Chloroflexota</taxon>
        <taxon>Ktedonobacteria</taxon>
        <taxon>Ktedonobacterales</taxon>
        <taxon>Dictyobacteraceae</taxon>
        <taxon>Dictyobacter</taxon>
    </lineage>
</organism>
<dbReference type="Gene3D" id="3.40.640.10">
    <property type="entry name" value="Type I PLP-dependent aspartate aminotransferase-like (Major domain)"/>
    <property type="match status" value="1"/>
</dbReference>
<dbReference type="GO" id="GO:0003677">
    <property type="term" value="F:DNA binding"/>
    <property type="evidence" value="ECO:0007669"/>
    <property type="project" value="UniProtKB-KW"/>
</dbReference>
<proteinExistence type="inferred from homology"/>
<dbReference type="PANTHER" id="PTHR46577:SF1">
    <property type="entry name" value="HTH-TYPE TRANSCRIPTIONAL REGULATORY PROTEIN GABR"/>
    <property type="match status" value="1"/>
</dbReference>
<dbReference type="GO" id="GO:0030170">
    <property type="term" value="F:pyridoxal phosphate binding"/>
    <property type="evidence" value="ECO:0007669"/>
    <property type="project" value="InterPro"/>
</dbReference>
<feature type="domain" description="HTH gntR-type" evidence="6">
    <location>
        <begin position="22"/>
        <end position="90"/>
    </location>
</feature>
<dbReference type="InterPro" id="IPR051446">
    <property type="entry name" value="HTH_trans_reg/aminotransferase"/>
</dbReference>
<dbReference type="SUPFAM" id="SSF46785">
    <property type="entry name" value="Winged helix' DNA-binding domain"/>
    <property type="match status" value="1"/>
</dbReference>
<dbReference type="InterPro" id="IPR036388">
    <property type="entry name" value="WH-like_DNA-bd_sf"/>
</dbReference>
<dbReference type="SUPFAM" id="SSF53383">
    <property type="entry name" value="PLP-dependent transferases"/>
    <property type="match status" value="1"/>
</dbReference>
<dbReference type="InterPro" id="IPR015421">
    <property type="entry name" value="PyrdxlP-dep_Trfase_major"/>
</dbReference>
<evidence type="ECO:0000256" key="5">
    <source>
        <dbReference type="ARBA" id="ARBA00023163"/>
    </source>
</evidence>
<dbReference type="InterPro" id="IPR004839">
    <property type="entry name" value="Aminotransferase_I/II_large"/>
</dbReference>
<dbReference type="Gene3D" id="1.10.10.10">
    <property type="entry name" value="Winged helix-like DNA-binding domain superfamily/Winged helix DNA-binding domain"/>
    <property type="match status" value="1"/>
</dbReference>
<dbReference type="RefSeq" id="WP_126630418.1">
    <property type="nucleotide sequence ID" value="NZ_BIFT01000002.1"/>
</dbReference>
<comment type="similarity">
    <text evidence="1">In the C-terminal section; belongs to the class-I pyridoxal-phosphate-dependent aminotransferase family.</text>
</comment>
<dbReference type="CDD" id="cd07377">
    <property type="entry name" value="WHTH_GntR"/>
    <property type="match status" value="1"/>
</dbReference>
<dbReference type="InterPro" id="IPR015424">
    <property type="entry name" value="PyrdxlP-dep_Trfase"/>
</dbReference>
<dbReference type="Proteomes" id="UP000287171">
    <property type="component" value="Unassembled WGS sequence"/>
</dbReference>
<dbReference type="CDD" id="cd00609">
    <property type="entry name" value="AAT_like"/>
    <property type="match status" value="1"/>
</dbReference>
<accession>A0A402BG06</accession>
<keyword evidence="5" id="KW-0804">Transcription</keyword>
<dbReference type="PANTHER" id="PTHR46577">
    <property type="entry name" value="HTH-TYPE TRANSCRIPTIONAL REGULATORY PROTEIN GABR"/>
    <property type="match status" value="1"/>
</dbReference>
<protein>
    <submittedName>
        <fullName evidence="7">GntR family transcriptional regulator</fullName>
    </submittedName>
</protein>